<protein>
    <recommendedName>
        <fullName evidence="3">RiboL-PSP-HEPN domain-containing protein</fullName>
    </recommendedName>
</protein>
<evidence type="ECO:0008006" key="3">
    <source>
        <dbReference type="Google" id="ProtNLM"/>
    </source>
</evidence>
<comment type="caution">
    <text evidence="1">The sequence shown here is derived from an EMBL/GenBank/DDBJ whole genome shotgun (WGS) entry which is preliminary data.</text>
</comment>
<evidence type="ECO:0000313" key="2">
    <source>
        <dbReference type="Proteomes" id="UP000639859"/>
    </source>
</evidence>
<name>A0ABS0T009_9CAUL</name>
<dbReference type="Proteomes" id="UP000639859">
    <property type="component" value="Unassembled WGS sequence"/>
</dbReference>
<dbReference type="EMBL" id="JADWOX010000011">
    <property type="protein sequence ID" value="MBI1685217.1"/>
    <property type="molecule type" value="Genomic_DNA"/>
</dbReference>
<evidence type="ECO:0000313" key="1">
    <source>
        <dbReference type="EMBL" id="MBI1685217.1"/>
    </source>
</evidence>
<accession>A0ABS0T009</accession>
<reference evidence="1 2" key="1">
    <citation type="submission" date="2020-11" db="EMBL/GenBank/DDBJ databases">
        <title>genome sequence of strain KACC 18849.</title>
        <authorList>
            <person name="Gao J."/>
            <person name="Zhang X."/>
        </authorList>
    </citation>
    <scope>NUCLEOTIDE SEQUENCE [LARGE SCALE GENOMIC DNA]</scope>
    <source>
        <strain evidence="1 2">KACC 18849</strain>
    </source>
</reference>
<dbReference type="RefSeq" id="WP_198577119.1">
    <property type="nucleotide sequence ID" value="NZ_JADWOX010000011.1"/>
</dbReference>
<gene>
    <name evidence="1" type="ORF">I4Q42_16220</name>
</gene>
<proteinExistence type="predicted"/>
<sequence>MLLDIPLPDREQPLEMIWPSPAGPVGVLRFETPDQWRAFIDKLGVHPAIPQIVIGKFARAQTLYLLGWIDLGLVKAGELAALIALELALTDRYGGAYPEKKPSFATLLRHLVQKDGLTDGAIPMVAKCGGTAVGQLIGDVRPTLAERRNSLAHGDPFEGWPTSGLLELARDLINYAYRGYIRELAGQDAAS</sequence>
<keyword evidence="2" id="KW-1185">Reference proteome</keyword>
<organism evidence="1 2">
    <name type="scientific">Caulobacter hibisci</name>
    <dbReference type="NCBI Taxonomy" id="2035993"/>
    <lineage>
        <taxon>Bacteria</taxon>
        <taxon>Pseudomonadati</taxon>
        <taxon>Pseudomonadota</taxon>
        <taxon>Alphaproteobacteria</taxon>
        <taxon>Caulobacterales</taxon>
        <taxon>Caulobacteraceae</taxon>
        <taxon>Caulobacter</taxon>
    </lineage>
</organism>